<evidence type="ECO:0000313" key="1">
    <source>
        <dbReference type="EMBL" id="ETM97731.1"/>
    </source>
</evidence>
<accession>W2PA83</accession>
<dbReference type="RefSeq" id="XP_008916973.1">
    <property type="nucleotide sequence ID" value="XM_008918725.1"/>
</dbReference>
<dbReference type="Proteomes" id="UP000018817">
    <property type="component" value="Unassembled WGS sequence"/>
</dbReference>
<protein>
    <recommendedName>
        <fullName evidence="3">PX domain-containing protein</fullName>
    </recommendedName>
</protein>
<dbReference type="VEuPathDB" id="FungiDB:PPTG_20085"/>
<dbReference type="AlphaFoldDB" id="W2PA83"/>
<organism evidence="1 2">
    <name type="scientific">Phytophthora nicotianae (strain INRA-310)</name>
    <name type="common">Phytophthora parasitica</name>
    <dbReference type="NCBI Taxonomy" id="761204"/>
    <lineage>
        <taxon>Eukaryota</taxon>
        <taxon>Sar</taxon>
        <taxon>Stramenopiles</taxon>
        <taxon>Oomycota</taxon>
        <taxon>Peronosporomycetes</taxon>
        <taxon>Peronosporales</taxon>
        <taxon>Peronosporaceae</taxon>
        <taxon>Phytophthora</taxon>
    </lineage>
</organism>
<reference evidence="1 2" key="2">
    <citation type="submission" date="2013-11" db="EMBL/GenBank/DDBJ databases">
        <title>The Genome Sequence of Phytophthora parasitica INRA-310.</title>
        <authorList>
            <consortium name="The Broad Institute Genomics Platform"/>
            <person name="Russ C."/>
            <person name="Tyler B."/>
            <person name="Panabieres F."/>
            <person name="Shan W."/>
            <person name="Tripathy S."/>
            <person name="Grunwald N."/>
            <person name="Machado M."/>
            <person name="Johnson C.S."/>
            <person name="Arredondo F."/>
            <person name="Hong C."/>
            <person name="Coffey M."/>
            <person name="Young S.K."/>
            <person name="Zeng Q."/>
            <person name="Gargeya S."/>
            <person name="Fitzgerald M."/>
            <person name="Abouelleil A."/>
            <person name="Alvarado L."/>
            <person name="Chapman S.B."/>
            <person name="Gainer-Dewar J."/>
            <person name="Goldberg J."/>
            <person name="Griggs A."/>
            <person name="Gujja S."/>
            <person name="Hansen M."/>
            <person name="Howarth C."/>
            <person name="Imamovic A."/>
            <person name="Ireland A."/>
            <person name="Larimer J."/>
            <person name="McCowan C."/>
            <person name="Murphy C."/>
            <person name="Pearson M."/>
            <person name="Poon T.W."/>
            <person name="Priest M."/>
            <person name="Roberts A."/>
            <person name="Saif S."/>
            <person name="Shea T."/>
            <person name="Sykes S."/>
            <person name="Wortman J."/>
            <person name="Nusbaum C."/>
            <person name="Birren B."/>
        </authorList>
    </citation>
    <scope>NUCLEOTIDE SEQUENCE [LARGE SCALE GENOMIC DNA]</scope>
    <source>
        <strain evidence="1 2">INRA-310</strain>
    </source>
</reference>
<sequence>MELQSSHTPLQRHPKCSALYASRLRHDPQASKPTESLAPSVAYLANVTVEVTTKTLTRDASTFALTVHDKKSSSTWRHLRSYSECRAFQTRVLKLLSRGHLCFAECPWLYASQSQAPRRGEPAPSSCQTICHFATSFAESAQSEMLRFDATSRA</sequence>
<evidence type="ECO:0000313" key="2">
    <source>
        <dbReference type="Proteomes" id="UP000018817"/>
    </source>
</evidence>
<dbReference type="GeneID" id="20188741"/>
<proteinExistence type="predicted"/>
<name>W2PA83_PHYN3</name>
<reference evidence="2" key="1">
    <citation type="submission" date="2011-12" db="EMBL/GenBank/DDBJ databases">
        <authorList>
            <consortium name="The Broad Institute Genome Sequencing Platform"/>
            <person name="Russ C."/>
            <person name="Tyler B."/>
            <person name="Panabieres F."/>
            <person name="Shan W."/>
            <person name="Tripathy S."/>
            <person name="Grunwald N."/>
            <person name="Machado M."/>
            <person name="Young S.K."/>
            <person name="Zeng Q."/>
            <person name="Gargeya S."/>
            <person name="Fitzgerald M."/>
            <person name="Haas B."/>
            <person name="Abouelleil A."/>
            <person name="Alvarado L."/>
            <person name="Arachchi H.M."/>
            <person name="Berlin A."/>
            <person name="Chapman S.B."/>
            <person name="Gearin G."/>
            <person name="Goldberg J."/>
            <person name="Griggs A."/>
            <person name="Gujja S."/>
            <person name="Hansen M."/>
            <person name="Heiman D."/>
            <person name="Howarth C."/>
            <person name="Larimer J."/>
            <person name="Lui A."/>
            <person name="MacDonald P.J.P."/>
            <person name="McCowen C."/>
            <person name="Montmayeur A."/>
            <person name="Murphy C."/>
            <person name="Neiman D."/>
            <person name="Pearson M."/>
            <person name="Priest M."/>
            <person name="Roberts A."/>
            <person name="Saif S."/>
            <person name="Shea T."/>
            <person name="Sisk P."/>
            <person name="Stolte C."/>
            <person name="Sykes S."/>
            <person name="Wortman J."/>
            <person name="Nusbaum C."/>
            <person name="Birren B."/>
        </authorList>
    </citation>
    <scope>NUCLEOTIDE SEQUENCE [LARGE SCALE GENOMIC DNA]</scope>
    <source>
        <strain evidence="2">INRA-310</strain>
    </source>
</reference>
<gene>
    <name evidence="1" type="ORF">PPTG_20085</name>
</gene>
<dbReference type="STRING" id="761204.W2PA83"/>
<evidence type="ECO:0008006" key="3">
    <source>
        <dbReference type="Google" id="ProtNLM"/>
    </source>
</evidence>
<dbReference type="EMBL" id="KI669840">
    <property type="protein sequence ID" value="ETM97731.1"/>
    <property type="molecule type" value="Genomic_DNA"/>
</dbReference>